<evidence type="ECO:0000313" key="2">
    <source>
        <dbReference type="EMBL" id="KAH3735632.1"/>
    </source>
</evidence>
<sequence length="204" mass="22353">MNLPSSGSSSSKNKYIPCGGKRLEALQTNSRSTLSKKRNNSNGKTDVERHSMELEEKFKIDEEGVFRMRSKTVGDLNEVSSDDFEDEGNVASSETHIVHNGGNSISASSENSSCSNLSTSSHYSGSSAKLTFASANPLKFISAKAETPPMGSPVWKPRNEANVAKQQQFRQSRLEMVKVNKKVTPELVLKNSEQECSLLKDTEC</sequence>
<reference evidence="2" key="1">
    <citation type="journal article" date="2019" name="bioRxiv">
        <title>The Genome of the Zebra Mussel, Dreissena polymorpha: A Resource for Invasive Species Research.</title>
        <authorList>
            <person name="McCartney M.A."/>
            <person name="Auch B."/>
            <person name="Kono T."/>
            <person name="Mallez S."/>
            <person name="Zhang Y."/>
            <person name="Obille A."/>
            <person name="Becker A."/>
            <person name="Abrahante J.E."/>
            <person name="Garbe J."/>
            <person name="Badalamenti J.P."/>
            <person name="Herman A."/>
            <person name="Mangelson H."/>
            <person name="Liachko I."/>
            <person name="Sullivan S."/>
            <person name="Sone E.D."/>
            <person name="Koren S."/>
            <person name="Silverstein K.A.T."/>
            <person name="Beckman K.B."/>
            <person name="Gohl D.M."/>
        </authorList>
    </citation>
    <scope>NUCLEOTIDE SEQUENCE</scope>
    <source>
        <strain evidence="2">Duluth1</strain>
        <tissue evidence="2">Whole animal</tissue>
    </source>
</reference>
<reference evidence="2" key="2">
    <citation type="submission" date="2020-11" db="EMBL/GenBank/DDBJ databases">
        <authorList>
            <person name="McCartney M.A."/>
            <person name="Auch B."/>
            <person name="Kono T."/>
            <person name="Mallez S."/>
            <person name="Becker A."/>
            <person name="Gohl D.M."/>
            <person name="Silverstein K.A.T."/>
            <person name="Koren S."/>
            <person name="Bechman K.B."/>
            <person name="Herman A."/>
            <person name="Abrahante J.E."/>
            <person name="Garbe J."/>
        </authorList>
    </citation>
    <scope>NUCLEOTIDE SEQUENCE</scope>
    <source>
        <strain evidence="2">Duluth1</strain>
        <tissue evidence="2">Whole animal</tissue>
    </source>
</reference>
<evidence type="ECO:0000256" key="1">
    <source>
        <dbReference type="SAM" id="MobiDB-lite"/>
    </source>
</evidence>
<evidence type="ECO:0000313" key="3">
    <source>
        <dbReference type="Proteomes" id="UP000828390"/>
    </source>
</evidence>
<feature type="region of interest" description="Disordered" evidence="1">
    <location>
        <begin position="25"/>
        <end position="51"/>
    </location>
</feature>
<gene>
    <name evidence="2" type="ORF">DPMN_042167</name>
</gene>
<dbReference type="Proteomes" id="UP000828390">
    <property type="component" value="Unassembled WGS sequence"/>
</dbReference>
<name>A0A9D4CYL2_DREPO</name>
<feature type="region of interest" description="Disordered" evidence="1">
    <location>
        <begin position="96"/>
        <end position="120"/>
    </location>
</feature>
<organism evidence="2 3">
    <name type="scientific">Dreissena polymorpha</name>
    <name type="common">Zebra mussel</name>
    <name type="synonym">Mytilus polymorpha</name>
    <dbReference type="NCBI Taxonomy" id="45954"/>
    <lineage>
        <taxon>Eukaryota</taxon>
        <taxon>Metazoa</taxon>
        <taxon>Spiralia</taxon>
        <taxon>Lophotrochozoa</taxon>
        <taxon>Mollusca</taxon>
        <taxon>Bivalvia</taxon>
        <taxon>Autobranchia</taxon>
        <taxon>Heteroconchia</taxon>
        <taxon>Euheterodonta</taxon>
        <taxon>Imparidentia</taxon>
        <taxon>Neoheterodontei</taxon>
        <taxon>Myida</taxon>
        <taxon>Dreissenoidea</taxon>
        <taxon>Dreissenidae</taxon>
        <taxon>Dreissena</taxon>
    </lineage>
</organism>
<dbReference type="AlphaFoldDB" id="A0A9D4CYL2"/>
<proteinExistence type="predicted"/>
<comment type="caution">
    <text evidence="2">The sequence shown here is derived from an EMBL/GenBank/DDBJ whole genome shotgun (WGS) entry which is preliminary data.</text>
</comment>
<keyword evidence="3" id="KW-1185">Reference proteome</keyword>
<feature type="compositionally biased region" description="Low complexity" evidence="1">
    <location>
        <begin position="103"/>
        <end position="120"/>
    </location>
</feature>
<accession>A0A9D4CYL2</accession>
<dbReference type="EMBL" id="JAIWYP010000011">
    <property type="protein sequence ID" value="KAH3735632.1"/>
    <property type="molecule type" value="Genomic_DNA"/>
</dbReference>
<protein>
    <submittedName>
        <fullName evidence="2">Uncharacterized protein</fullName>
    </submittedName>
</protein>